<accession>A0AAD8T8X3</accession>
<reference evidence="4" key="1">
    <citation type="submission" date="2023-07" db="EMBL/GenBank/DDBJ databases">
        <title>A chromosome-level genome assembly of Lolium multiflorum.</title>
        <authorList>
            <person name="Chen Y."/>
            <person name="Copetti D."/>
            <person name="Kolliker R."/>
            <person name="Studer B."/>
        </authorList>
    </citation>
    <scope>NUCLEOTIDE SEQUENCE</scope>
    <source>
        <strain evidence="4">02402/16</strain>
        <tissue evidence="4">Leaf</tissue>
    </source>
</reference>
<evidence type="ECO:0008006" key="6">
    <source>
        <dbReference type="Google" id="ProtNLM"/>
    </source>
</evidence>
<evidence type="ECO:0000259" key="3">
    <source>
        <dbReference type="Pfam" id="PF22936"/>
    </source>
</evidence>
<protein>
    <recommendedName>
        <fullName evidence="6">GAG-pre-integrase domain-containing protein</fullName>
    </recommendedName>
</protein>
<evidence type="ECO:0000259" key="2">
    <source>
        <dbReference type="Pfam" id="PF13976"/>
    </source>
</evidence>
<dbReference type="Pfam" id="PF13976">
    <property type="entry name" value="gag_pre-integrs"/>
    <property type="match status" value="1"/>
</dbReference>
<feature type="domain" description="GAG-pre-integrase" evidence="2">
    <location>
        <begin position="99"/>
        <end position="151"/>
    </location>
</feature>
<keyword evidence="5" id="KW-1185">Reference proteome</keyword>
<evidence type="ECO:0000313" key="4">
    <source>
        <dbReference type="EMBL" id="KAK1678189.1"/>
    </source>
</evidence>
<dbReference type="AlphaFoldDB" id="A0AAD8T8X3"/>
<feature type="region of interest" description="Disordered" evidence="1">
    <location>
        <begin position="213"/>
        <end position="249"/>
    </location>
</feature>
<dbReference type="InterPro" id="IPR054722">
    <property type="entry name" value="PolX-like_BBD"/>
</dbReference>
<evidence type="ECO:0000256" key="1">
    <source>
        <dbReference type="SAM" id="MobiDB-lite"/>
    </source>
</evidence>
<evidence type="ECO:0000313" key="5">
    <source>
        <dbReference type="Proteomes" id="UP001231189"/>
    </source>
</evidence>
<dbReference type="EMBL" id="JAUUTY010000002">
    <property type="protein sequence ID" value="KAK1678189.1"/>
    <property type="molecule type" value="Genomic_DNA"/>
</dbReference>
<name>A0AAD8T8X3_LOLMU</name>
<dbReference type="Pfam" id="PF22936">
    <property type="entry name" value="Pol_BBD"/>
    <property type="match status" value="1"/>
</dbReference>
<feature type="region of interest" description="Disordered" evidence="1">
    <location>
        <begin position="262"/>
        <end position="289"/>
    </location>
</feature>
<proteinExistence type="predicted"/>
<sequence>MTGDRRMFSTIDGTVTGTVKFGDGSVVEICGKGSIMFMCKNQGHRVLTEVYLIPRLRSNIINIGQLDEIGCKTVVEDGEMCIFDPERLLLAKVRRSSNRLYKLPLEITSPVCLVAKGDDMAWRWHARYGHLHFRALHDLVAKDMVAGMPAIDREQLRHHQDAQGSVPACVVIPRGAGAGPGPRRPVRPYLAGDTKWEPLLLADRRRLQQVHVGGDAAHEGRGLPLLPQDQGTRRDGAPSEAEGVPERSRWRVQLNQVQELQRHQAVHDDAVLSTAKRSGRAAQPDDGRDGAKLAEIHACSGALLGRGGENCRSHLEPSADACSKRHHTV</sequence>
<dbReference type="Proteomes" id="UP001231189">
    <property type="component" value="Unassembled WGS sequence"/>
</dbReference>
<organism evidence="4 5">
    <name type="scientific">Lolium multiflorum</name>
    <name type="common">Italian ryegrass</name>
    <name type="synonym">Lolium perenne subsp. multiflorum</name>
    <dbReference type="NCBI Taxonomy" id="4521"/>
    <lineage>
        <taxon>Eukaryota</taxon>
        <taxon>Viridiplantae</taxon>
        <taxon>Streptophyta</taxon>
        <taxon>Embryophyta</taxon>
        <taxon>Tracheophyta</taxon>
        <taxon>Spermatophyta</taxon>
        <taxon>Magnoliopsida</taxon>
        <taxon>Liliopsida</taxon>
        <taxon>Poales</taxon>
        <taxon>Poaceae</taxon>
        <taxon>BOP clade</taxon>
        <taxon>Pooideae</taxon>
        <taxon>Poodae</taxon>
        <taxon>Poeae</taxon>
        <taxon>Poeae Chloroplast Group 2 (Poeae type)</taxon>
        <taxon>Loliodinae</taxon>
        <taxon>Loliinae</taxon>
        <taxon>Lolium</taxon>
    </lineage>
</organism>
<dbReference type="InterPro" id="IPR025724">
    <property type="entry name" value="GAG-pre-integrase_dom"/>
</dbReference>
<feature type="domain" description="Retrovirus-related Pol polyprotein from transposon TNT 1-94-like beta-barrel" evidence="3">
    <location>
        <begin position="1"/>
        <end position="71"/>
    </location>
</feature>
<comment type="caution">
    <text evidence="4">The sequence shown here is derived from an EMBL/GenBank/DDBJ whole genome shotgun (WGS) entry which is preliminary data.</text>
</comment>
<gene>
    <name evidence="4" type="ORF">QYE76_039037</name>
</gene>